<evidence type="ECO:0000313" key="2">
    <source>
        <dbReference type="EMBL" id="TCO15137.1"/>
    </source>
</evidence>
<dbReference type="Pfam" id="PF07845">
    <property type="entry name" value="DUF1636"/>
    <property type="match status" value="1"/>
</dbReference>
<accession>A0A4V2RXQ1</accession>
<reference evidence="2 3" key="1">
    <citation type="submission" date="2019-03" db="EMBL/GenBank/DDBJ databases">
        <title>Genomic Encyclopedia of Type Strains, Phase IV (KMG-IV): sequencing the most valuable type-strain genomes for metagenomic binning, comparative biology and taxonomic classification.</title>
        <authorList>
            <person name="Goeker M."/>
        </authorList>
    </citation>
    <scope>NUCLEOTIDE SEQUENCE [LARGE SCALE GENOMIC DNA]</scope>
    <source>
        <strain evidence="2 3">DSM 22958</strain>
    </source>
</reference>
<sequence>MSKHVPSLEPPAAPGSIASESHLASEDRPAGSPPCDAPDAAAGVIIVVCETCRRPEDPTAEPRPGAALCASAEAAADGTPFTVRRVSCLSNCKRGLSAAIVSDAAWTYVFGDLKPDSGPDLLRGAELLAGSTDGLMPFRPRPETLKRGMIARIPHMQTLLSSPAKDTP</sequence>
<dbReference type="EMBL" id="SLWL01000002">
    <property type="protein sequence ID" value="TCO15137.1"/>
    <property type="molecule type" value="Genomic_DNA"/>
</dbReference>
<dbReference type="RefSeq" id="WP_342635643.1">
    <property type="nucleotide sequence ID" value="NZ_JBHUNN010000002.1"/>
</dbReference>
<gene>
    <name evidence="2" type="ORF">EV666_102115</name>
</gene>
<dbReference type="InterPro" id="IPR012863">
    <property type="entry name" value="DUF1636"/>
</dbReference>
<evidence type="ECO:0000313" key="3">
    <source>
        <dbReference type="Proteomes" id="UP000294881"/>
    </source>
</evidence>
<organism evidence="2 3">
    <name type="scientific">Camelimonas lactis</name>
    <dbReference type="NCBI Taxonomy" id="659006"/>
    <lineage>
        <taxon>Bacteria</taxon>
        <taxon>Pseudomonadati</taxon>
        <taxon>Pseudomonadota</taxon>
        <taxon>Alphaproteobacteria</taxon>
        <taxon>Hyphomicrobiales</taxon>
        <taxon>Chelatococcaceae</taxon>
        <taxon>Camelimonas</taxon>
    </lineage>
</organism>
<proteinExistence type="predicted"/>
<comment type="caution">
    <text evidence="2">The sequence shown here is derived from an EMBL/GenBank/DDBJ whole genome shotgun (WGS) entry which is preliminary data.</text>
</comment>
<name>A0A4V2RXQ1_9HYPH</name>
<evidence type="ECO:0000256" key="1">
    <source>
        <dbReference type="SAM" id="MobiDB-lite"/>
    </source>
</evidence>
<dbReference type="Proteomes" id="UP000294881">
    <property type="component" value="Unassembled WGS sequence"/>
</dbReference>
<feature type="region of interest" description="Disordered" evidence="1">
    <location>
        <begin position="1"/>
        <end position="36"/>
    </location>
</feature>
<keyword evidence="3" id="KW-1185">Reference proteome</keyword>
<protein>
    <submittedName>
        <fullName evidence="2">Putative metal-binding protein</fullName>
    </submittedName>
</protein>
<dbReference type="AlphaFoldDB" id="A0A4V2RXQ1"/>